<dbReference type="RefSeq" id="WP_120753046.1">
    <property type="nucleotide sequence ID" value="NZ_JBFADQ010000032.1"/>
</dbReference>
<organism evidence="2 3">
    <name type="scientific">Streptomyces klenkii</name>
    <dbReference type="NCBI Taxonomy" id="1420899"/>
    <lineage>
        <taxon>Bacteria</taxon>
        <taxon>Bacillati</taxon>
        <taxon>Actinomycetota</taxon>
        <taxon>Actinomycetes</taxon>
        <taxon>Kitasatosporales</taxon>
        <taxon>Streptomycetaceae</taxon>
        <taxon>Streptomyces</taxon>
    </lineage>
</organism>
<feature type="transmembrane region" description="Helical" evidence="1">
    <location>
        <begin position="6"/>
        <end position="23"/>
    </location>
</feature>
<keyword evidence="1" id="KW-1133">Transmembrane helix</keyword>
<evidence type="ECO:0000313" key="2">
    <source>
        <dbReference type="EMBL" id="RKN77432.1"/>
    </source>
</evidence>
<keyword evidence="1" id="KW-0812">Transmembrane</keyword>
<feature type="transmembrane region" description="Helical" evidence="1">
    <location>
        <begin position="109"/>
        <end position="131"/>
    </location>
</feature>
<gene>
    <name evidence="2" type="ORF">D7231_01480</name>
</gene>
<accession>A0A3B0BWI7</accession>
<dbReference type="EMBL" id="RBAM01000001">
    <property type="protein sequence ID" value="RKN77432.1"/>
    <property type="molecule type" value="Genomic_DNA"/>
</dbReference>
<keyword evidence="3" id="KW-1185">Reference proteome</keyword>
<sequence length="133" mass="14357">MSGEVAGGVLCALAGLVCLWAGVREWRLLSRLRRYGVHAEGVVVGRERLASDDPWTPVIEYADGQGLRTRFRPQVTGTGLGLDIGAHVPVVYLPERPETARLFTKRHRAMAVVGLLIGGTVFLGVAVLIALTR</sequence>
<comment type="caution">
    <text evidence="2">The sequence shown here is derived from an EMBL/GenBank/DDBJ whole genome shotgun (WGS) entry which is preliminary data.</text>
</comment>
<evidence type="ECO:0000256" key="1">
    <source>
        <dbReference type="SAM" id="Phobius"/>
    </source>
</evidence>
<evidence type="ECO:0000313" key="3">
    <source>
        <dbReference type="Proteomes" id="UP000270343"/>
    </source>
</evidence>
<reference evidence="2 3" key="1">
    <citation type="journal article" date="2015" name="Antonie Van Leeuwenhoek">
        <title>Streptomyces klenkii sp. nov., isolated from deep marine sediment.</title>
        <authorList>
            <person name="Veyisoglu A."/>
            <person name="Sahin N."/>
        </authorList>
    </citation>
    <scope>NUCLEOTIDE SEQUENCE [LARGE SCALE GENOMIC DNA]</scope>
    <source>
        <strain evidence="2 3">KCTC 29202</strain>
    </source>
</reference>
<keyword evidence="1" id="KW-0472">Membrane</keyword>
<dbReference type="AlphaFoldDB" id="A0A3B0BWI7"/>
<dbReference type="Proteomes" id="UP000270343">
    <property type="component" value="Unassembled WGS sequence"/>
</dbReference>
<name>A0A3B0BWI7_9ACTN</name>
<protein>
    <submittedName>
        <fullName evidence="2">DUF3592 domain-containing protein</fullName>
    </submittedName>
</protein>
<proteinExistence type="predicted"/>
<dbReference type="OrthoDB" id="8072583at2"/>